<evidence type="ECO:0000256" key="1">
    <source>
        <dbReference type="SAM" id="SignalP"/>
    </source>
</evidence>
<sequence length="206" mass="22637">MRSASYKFATLLCLASCLLVAACVTINVYFPAAAAEKAADKIIDDVWGADGQPAKKDDKRSSLPAQSGDLLLAAAHSVLSLLVPAAEAAQADLNVSTPAIRQLTQSMEERHTRLKKYYDSGAVGLTRDGLVEIRDQNLVPLPERNSTRKLVADENADRANLYREIATANGHPEWEMDIRTTFAERWASKAAAGWFYQDKDGNWKQK</sequence>
<keyword evidence="3" id="KW-1185">Reference proteome</keyword>
<dbReference type="AlphaFoldDB" id="A0A829Y469"/>
<accession>A0A829Y469</accession>
<name>A0A829Y469_9GAMM</name>
<comment type="caution">
    <text evidence="2">The sequence shown here is derived from an EMBL/GenBank/DDBJ whole genome shotgun (WGS) entry which is preliminary data.</text>
</comment>
<evidence type="ECO:0000313" key="2">
    <source>
        <dbReference type="EMBL" id="GFE78004.1"/>
    </source>
</evidence>
<dbReference type="InterPro" id="IPR008309">
    <property type="entry name" value="YdbL"/>
</dbReference>
<feature type="signal peptide" evidence="1">
    <location>
        <begin position="1"/>
        <end position="21"/>
    </location>
</feature>
<proteinExistence type="predicted"/>
<organism evidence="2 3">
    <name type="scientific">Steroidobacter agaridevorans</name>
    <dbReference type="NCBI Taxonomy" id="2695856"/>
    <lineage>
        <taxon>Bacteria</taxon>
        <taxon>Pseudomonadati</taxon>
        <taxon>Pseudomonadota</taxon>
        <taxon>Gammaproteobacteria</taxon>
        <taxon>Steroidobacterales</taxon>
        <taxon>Steroidobacteraceae</taxon>
        <taxon>Steroidobacter</taxon>
    </lineage>
</organism>
<feature type="chain" id="PRO_5032493684" evidence="1">
    <location>
        <begin position="22"/>
        <end position="206"/>
    </location>
</feature>
<dbReference type="EMBL" id="BLJN01000001">
    <property type="protein sequence ID" value="GFE78004.1"/>
    <property type="molecule type" value="Genomic_DNA"/>
</dbReference>
<keyword evidence="2" id="KW-0449">Lipoprotein</keyword>
<reference evidence="3" key="1">
    <citation type="submission" date="2020-01" db="EMBL/GenBank/DDBJ databases">
        <title>'Steroidobacter agaridevorans' sp. nov., agar-degrading bacteria isolated from rhizosphere soils.</title>
        <authorList>
            <person name="Ikenaga M."/>
            <person name="Kataoka M."/>
            <person name="Murouchi A."/>
            <person name="Katsuragi S."/>
            <person name="Sakai M."/>
        </authorList>
    </citation>
    <scope>NUCLEOTIDE SEQUENCE [LARGE SCALE GENOMIC DNA]</scope>
    <source>
        <strain evidence="3">YU21-B</strain>
    </source>
</reference>
<gene>
    <name evidence="2" type="ORF">GCM10011487_00040</name>
</gene>
<protein>
    <submittedName>
        <fullName evidence="2">Lipoprotein</fullName>
    </submittedName>
</protein>
<dbReference type="Proteomes" id="UP000445000">
    <property type="component" value="Unassembled WGS sequence"/>
</dbReference>
<dbReference type="RefSeq" id="WP_161809946.1">
    <property type="nucleotide sequence ID" value="NZ_BLJN01000001.1"/>
</dbReference>
<keyword evidence="1" id="KW-0732">Signal</keyword>
<evidence type="ECO:0000313" key="3">
    <source>
        <dbReference type="Proteomes" id="UP000445000"/>
    </source>
</evidence>
<dbReference type="PROSITE" id="PS51257">
    <property type="entry name" value="PROKAR_LIPOPROTEIN"/>
    <property type="match status" value="1"/>
</dbReference>
<dbReference type="Pfam" id="PF07027">
    <property type="entry name" value="DUF1318"/>
    <property type="match status" value="1"/>
</dbReference>